<dbReference type="Proteomes" id="UP001056120">
    <property type="component" value="Linkage Group LG21"/>
</dbReference>
<name>A0ACB9CD67_9ASTR</name>
<dbReference type="EMBL" id="CM042038">
    <property type="protein sequence ID" value="KAI3732202.1"/>
    <property type="molecule type" value="Genomic_DNA"/>
</dbReference>
<comment type="caution">
    <text evidence="1">The sequence shown here is derived from an EMBL/GenBank/DDBJ whole genome shotgun (WGS) entry which is preliminary data.</text>
</comment>
<sequence length="277" mass="31312">MEANGASRSREVEEEGWRPEGTDSSVKEGHREAMGIDYRWRVAECSIDFNDLVGNHPRACDKFHPLVPRLGRASKVSNHVTIPLFSVQVTLFPNSGISIGITSHHTLCDASTNFDFLKAWTAIARHGTDELFLASGSISLPFYDRVIKYPDSLDEIFMNAPGIESLCADHYQPTHLASNTNKVRATFVFTRSHISRMKKWLLDQKPRLEYVSSFSVVCGYVWSCIAKSRAQIGEDDLERFCLIVLWVGGVEWIHHFLKLILVIVLGHATVPLQKQHY</sequence>
<organism evidence="1 2">
    <name type="scientific">Smallanthus sonchifolius</name>
    <dbReference type="NCBI Taxonomy" id="185202"/>
    <lineage>
        <taxon>Eukaryota</taxon>
        <taxon>Viridiplantae</taxon>
        <taxon>Streptophyta</taxon>
        <taxon>Embryophyta</taxon>
        <taxon>Tracheophyta</taxon>
        <taxon>Spermatophyta</taxon>
        <taxon>Magnoliopsida</taxon>
        <taxon>eudicotyledons</taxon>
        <taxon>Gunneridae</taxon>
        <taxon>Pentapetalae</taxon>
        <taxon>asterids</taxon>
        <taxon>campanulids</taxon>
        <taxon>Asterales</taxon>
        <taxon>Asteraceae</taxon>
        <taxon>Asteroideae</taxon>
        <taxon>Heliantheae alliance</taxon>
        <taxon>Millerieae</taxon>
        <taxon>Smallanthus</taxon>
    </lineage>
</organism>
<evidence type="ECO:0000313" key="1">
    <source>
        <dbReference type="EMBL" id="KAI3732202.1"/>
    </source>
</evidence>
<keyword evidence="2" id="KW-1185">Reference proteome</keyword>
<gene>
    <name evidence="1" type="ORF">L1987_63401</name>
</gene>
<reference evidence="2" key="1">
    <citation type="journal article" date="2022" name="Mol. Ecol. Resour.">
        <title>The genomes of chicory, endive, great burdock and yacon provide insights into Asteraceae palaeo-polyploidization history and plant inulin production.</title>
        <authorList>
            <person name="Fan W."/>
            <person name="Wang S."/>
            <person name="Wang H."/>
            <person name="Wang A."/>
            <person name="Jiang F."/>
            <person name="Liu H."/>
            <person name="Zhao H."/>
            <person name="Xu D."/>
            <person name="Zhang Y."/>
        </authorList>
    </citation>
    <scope>NUCLEOTIDE SEQUENCE [LARGE SCALE GENOMIC DNA]</scope>
    <source>
        <strain evidence="2">cv. Yunnan</strain>
    </source>
</reference>
<reference evidence="1 2" key="2">
    <citation type="journal article" date="2022" name="Mol. Ecol. Resour.">
        <title>The genomes of chicory, endive, great burdock and yacon provide insights into Asteraceae paleo-polyploidization history and plant inulin production.</title>
        <authorList>
            <person name="Fan W."/>
            <person name="Wang S."/>
            <person name="Wang H."/>
            <person name="Wang A."/>
            <person name="Jiang F."/>
            <person name="Liu H."/>
            <person name="Zhao H."/>
            <person name="Xu D."/>
            <person name="Zhang Y."/>
        </authorList>
    </citation>
    <scope>NUCLEOTIDE SEQUENCE [LARGE SCALE GENOMIC DNA]</scope>
    <source>
        <strain evidence="2">cv. Yunnan</strain>
        <tissue evidence="1">Leaves</tissue>
    </source>
</reference>
<accession>A0ACB9CD67</accession>
<proteinExistence type="predicted"/>
<evidence type="ECO:0000313" key="2">
    <source>
        <dbReference type="Proteomes" id="UP001056120"/>
    </source>
</evidence>
<protein>
    <submittedName>
        <fullName evidence="1">Uncharacterized protein</fullName>
    </submittedName>
</protein>